<dbReference type="Proteomes" id="UP000191110">
    <property type="component" value="Unassembled WGS sequence"/>
</dbReference>
<dbReference type="InterPro" id="IPR036280">
    <property type="entry name" value="Multihaem_cyt_sf"/>
</dbReference>
<proteinExistence type="predicted"/>
<keyword evidence="3" id="KW-1185">Reference proteome</keyword>
<evidence type="ECO:0000313" key="2">
    <source>
        <dbReference type="EMBL" id="OOZ40693.1"/>
    </source>
</evidence>
<name>A0A1T2L6H7_9GAMM</name>
<feature type="signal peptide" evidence="1">
    <location>
        <begin position="1"/>
        <end position="26"/>
    </location>
</feature>
<protein>
    <submittedName>
        <fullName evidence="2">Uncharacterized protein</fullName>
    </submittedName>
</protein>
<keyword evidence="1" id="KW-0732">Signal</keyword>
<dbReference type="SUPFAM" id="SSF48695">
    <property type="entry name" value="Multiheme cytochromes"/>
    <property type="match status" value="1"/>
</dbReference>
<dbReference type="Gene3D" id="3.90.10.10">
    <property type="entry name" value="Cytochrome C3"/>
    <property type="match status" value="1"/>
</dbReference>
<sequence>MVSMKKIVQLLAAAALALSLVAVAHAAEHETGTGAKGEQCVEPTDFMRHNHMDLIRHQRDATMRDGIRTSKHSLKGCIDCHAKQDGDGQFMSVKNPEHFCSGCHKYAAVSVDCFQCHTSKPSEERAKLGNATINETLKAQIAEVNVNE</sequence>
<organism evidence="2 3">
    <name type="scientific">Solemya pervernicosa gill symbiont</name>
    <dbReference type="NCBI Taxonomy" id="642797"/>
    <lineage>
        <taxon>Bacteria</taxon>
        <taxon>Pseudomonadati</taxon>
        <taxon>Pseudomonadota</taxon>
        <taxon>Gammaproteobacteria</taxon>
        <taxon>sulfur-oxidizing symbionts</taxon>
    </lineage>
</organism>
<gene>
    <name evidence="2" type="ORF">BOW53_06690</name>
</gene>
<evidence type="ECO:0000313" key="3">
    <source>
        <dbReference type="Proteomes" id="UP000191110"/>
    </source>
</evidence>
<accession>A0A1T2L6H7</accession>
<reference evidence="2 3" key="1">
    <citation type="submission" date="2016-11" db="EMBL/GenBank/DDBJ databases">
        <title>Mixed transmission modes and dynamic genome evolution in an obligate animal-bacterial symbiosis.</title>
        <authorList>
            <person name="Russell S.L."/>
            <person name="Corbett-Detig R.B."/>
            <person name="Cavanaugh C.M."/>
        </authorList>
    </citation>
    <scope>NUCLEOTIDE SEQUENCE [LARGE SCALE GENOMIC DNA]</scope>
    <source>
        <strain evidence="2">Sveles-Q1</strain>
    </source>
</reference>
<comment type="caution">
    <text evidence="2">The sequence shown here is derived from an EMBL/GenBank/DDBJ whole genome shotgun (WGS) entry which is preliminary data.</text>
</comment>
<evidence type="ECO:0000256" key="1">
    <source>
        <dbReference type="SAM" id="SignalP"/>
    </source>
</evidence>
<feature type="chain" id="PRO_5013091930" evidence="1">
    <location>
        <begin position="27"/>
        <end position="148"/>
    </location>
</feature>
<dbReference type="EMBL" id="MPRL01000019">
    <property type="protein sequence ID" value="OOZ40693.1"/>
    <property type="molecule type" value="Genomic_DNA"/>
</dbReference>
<dbReference type="AlphaFoldDB" id="A0A1T2L6H7"/>